<organism evidence="2 3">
    <name type="scientific">Jatrophihabitans lederbergiae</name>
    <dbReference type="NCBI Taxonomy" id="3075547"/>
    <lineage>
        <taxon>Bacteria</taxon>
        <taxon>Bacillati</taxon>
        <taxon>Actinomycetota</taxon>
        <taxon>Actinomycetes</taxon>
        <taxon>Jatrophihabitantales</taxon>
        <taxon>Jatrophihabitantaceae</taxon>
        <taxon>Jatrophihabitans</taxon>
    </lineage>
</organism>
<reference evidence="3" key="1">
    <citation type="submission" date="2023-07" db="EMBL/GenBank/DDBJ databases">
        <title>30 novel species of actinomycetes from the DSMZ collection.</title>
        <authorList>
            <person name="Nouioui I."/>
        </authorList>
    </citation>
    <scope>NUCLEOTIDE SEQUENCE [LARGE SCALE GENOMIC DNA]</scope>
    <source>
        <strain evidence="3">DSM 44399</strain>
    </source>
</reference>
<evidence type="ECO:0000313" key="3">
    <source>
        <dbReference type="Proteomes" id="UP001183176"/>
    </source>
</evidence>
<dbReference type="InterPro" id="IPR036291">
    <property type="entry name" value="NAD(P)-bd_dom_sf"/>
</dbReference>
<name>A0ABU2J6E5_9ACTN</name>
<dbReference type="Proteomes" id="UP001183176">
    <property type="component" value="Unassembled WGS sequence"/>
</dbReference>
<evidence type="ECO:0000259" key="1">
    <source>
        <dbReference type="Pfam" id="PF05368"/>
    </source>
</evidence>
<dbReference type="InterPro" id="IPR051604">
    <property type="entry name" value="Ergot_Alk_Oxidoreductase"/>
</dbReference>
<dbReference type="PANTHER" id="PTHR43162:SF1">
    <property type="entry name" value="PRESTALK A DIFFERENTIATION PROTEIN A"/>
    <property type="match status" value="1"/>
</dbReference>
<dbReference type="SUPFAM" id="SSF51735">
    <property type="entry name" value="NAD(P)-binding Rossmann-fold domains"/>
    <property type="match status" value="1"/>
</dbReference>
<comment type="caution">
    <text evidence="2">The sequence shown here is derived from an EMBL/GenBank/DDBJ whole genome shotgun (WGS) entry which is preliminary data.</text>
</comment>
<dbReference type="PANTHER" id="PTHR43162">
    <property type="match status" value="1"/>
</dbReference>
<dbReference type="EMBL" id="JAVREH010000003">
    <property type="protein sequence ID" value="MDT0260568.1"/>
    <property type="molecule type" value="Genomic_DNA"/>
</dbReference>
<dbReference type="Gene3D" id="3.90.25.10">
    <property type="entry name" value="UDP-galactose 4-epimerase, domain 1"/>
    <property type="match status" value="1"/>
</dbReference>
<gene>
    <name evidence="2" type="ORF">RM423_04095</name>
</gene>
<protein>
    <submittedName>
        <fullName evidence="2">NmrA family NAD(P)-binding protein</fullName>
    </submittedName>
</protein>
<dbReference type="RefSeq" id="WP_311421717.1">
    <property type="nucleotide sequence ID" value="NZ_JAVREH010000003.1"/>
</dbReference>
<sequence length="295" mass="31168">MNEMRSPFQLGGDSTMILITTAGKAGAEAARLLAQRGEPVRILVRDPEKATTLAQAGAEVAVGDLEVPSTIDAAMQGIAAVVLVSLAIPTQELNVVNSAVGAGVDHVVKITSKASADSPIARRRGQTEIENGLVASGLGYTLLRNNAYMQNFLMLAPAIAKTSSFGSSTGDGRIGMVDTRDVAAVAVEIAASPASHRGKTYWPSGPESLSYADAARMFSKVLGRPITFHPLTFEEQKRAMVDVGVPDHIAEMNAQAVTLFAQGDSDWINDDVLSILGRPAHTFEQFVTDFAPEFS</sequence>
<accession>A0ABU2J6E5</accession>
<dbReference type="Pfam" id="PF05368">
    <property type="entry name" value="NmrA"/>
    <property type="match status" value="1"/>
</dbReference>
<dbReference type="InterPro" id="IPR008030">
    <property type="entry name" value="NmrA-like"/>
</dbReference>
<keyword evidence="3" id="KW-1185">Reference proteome</keyword>
<feature type="domain" description="NmrA-like" evidence="1">
    <location>
        <begin position="14"/>
        <end position="260"/>
    </location>
</feature>
<dbReference type="Gene3D" id="3.40.50.720">
    <property type="entry name" value="NAD(P)-binding Rossmann-like Domain"/>
    <property type="match status" value="1"/>
</dbReference>
<evidence type="ECO:0000313" key="2">
    <source>
        <dbReference type="EMBL" id="MDT0260568.1"/>
    </source>
</evidence>
<proteinExistence type="predicted"/>